<dbReference type="Pfam" id="PF15956">
    <property type="entry name" value="DUF4760"/>
    <property type="match status" value="1"/>
</dbReference>
<evidence type="ECO:0008006" key="4">
    <source>
        <dbReference type="Google" id="ProtNLM"/>
    </source>
</evidence>
<keyword evidence="3" id="KW-1185">Reference proteome</keyword>
<evidence type="ECO:0000313" key="3">
    <source>
        <dbReference type="Proteomes" id="UP000274033"/>
    </source>
</evidence>
<protein>
    <recommendedName>
        <fullName evidence="4">DUF4760 domain-containing protein</fullName>
    </recommendedName>
</protein>
<comment type="caution">
    <text evidence="2">The sequence shown here is derived from an EMBL/GenBank/DDBJ whole genome shotgun (WGS) entry which is preliminary data.</text>
</comment>
<dbReference type="RefSeq" id="WP_124766394.1">
    <property type="nucleotide sequence ID" value="NZ_JAFBDY010000018.1"/>
</dbReference>
<dbReference type="AlphaFoldDB" id="A0A3N9ULX6"/>
<keyword evidence="1" id="KW-0472">Membrane</keyword>
<feature type="transmembrane region" description="Helical" evidence="1">
    <location>
        <begin position="12"/>
        <end position="33"/>
    </location>
</feature>
<keyword evidence="1" id="KW-1133">Transmembrane helix</keyword>
<dbReference type="EMBL" id="RRCT01000019">
    <property type="protein sequence ID" value="RQW73532.1"/>
    <property type="molecule type" value="Genomic_DNA"/>
</dbReference>
<keyword evidence="1" id="KW-0812">Transmembrane</keyword>
<dbReference type="Proteomes" id="UP000274033">
    <property type="component" value="Unassembled WGS sequence"/>
</dbReference>
<dbReference type="InterPro" id="IPR031876">
    <property type="entry name" value="DUF4760"/>
</dbReference>
<gene>
    <name evidence="2" type="ORF">EBB45_16225</name>
</gene>
<evidence type="ECO:0000256" key="1">
    <source>
        <dbReference type="SAM" id="Phobius"/>
    </source>
</evidence>
<sequence>MEANRISEIIKANLEIITVSLLAITLIIIWIYLSRVFKTEAMKNQREAVELSIYYIDRFNSTVLPHYQNYKVNVSNLAYDDFDHISDYTGIHDFQKEYPLTILQVVERKKMNVEKSLHDLDIIATAILHGQLDQEIFIKLCGREFCEAVEVYYDMILHIRRENPEAFGQIITIYKDWRKRFAEVKTPKKKM</sequence>
<organism evidence="2 3">
    <name type="scientific">Lysinibacillus composti</name>
    <dbReference type="NCBI Taxonomy" id="720633"/>
    <lineage>
        <taxon>Bacteria</taxon>
        <taxon>Bacillati</taxon>
        <taxon>Bacillota</taxon>
        <taxon>Bacilli</taxon>
        <taxon>Bacillales</taxon>
        <taxon>Bacillaceae</taxon>
        <taxon>Lysinibacillus</taxon>
    </lineage>
</organism>
<evidence type="ECO:0000313" key="2">
    <source>
        <dbReference type="EMBL" id="RQW73532.1"/>
    </source>
</evidence>
<proteinExistence type="predicted"/>
<name>A0A3N9ULX6_9BACI</name>
<reference evidence="2 3" key="1">
    <citation type="journal article" date="2013" name="J. Microbiol.">
        <title>Lysinibacillus chungkukjangi sp. nov., isolated from Chungkukjang, Korean fermented soybean food.</title>
        <authorList>
            <person name="Kim S.J."/>
            <person name="Jang Y.H."/>
            <person name="Hamada M."/>
            <person name="Ahn J.H."/>
            <person name="Weon H.Y."/>
            <person name="Suzuki K."/>
            <person name="Whang K.S."/>
            <person name="Kwon S.W."/>
        </authorList>
    </citation>
    <scope>NUCLEOTIDE SEQUENCE [LARGE SCALE GENOMIC DNA]</scope>
    <source>
        <strain evidence="2 3">MCCC 1A12701</strain>
    </source>
</reference>
<accession>A0A3N9ULX6</accession>
<dbReference type="OrthoDB" id="2732498at2"/>